<reference evidence="2 3" key="1">
    <citation type="journal article" date="2019" name="Nat. Microbiol.">
        <title>Mediterranean grassland soil C-N compound turnover is dependent on rainfall and depth, and is mediated by genomically divergent microorganisms.</title>
        <authorList>
            <person name="Diamond S."/>
            <person name="Andeer P.F."/>
            <person name="Li Z."/>
            <person name="Crits-Christoph A."/>
            <person name="Burstein D."/>
            <person name="Anantharaman K."/>
            <person name="Lane K.R."/>
            <person name="Thomas B.C."/>
            <person name="Pan C."/>
            <person name="Northen T.R."/>
            <person name="Banfield J.F."/>
        </authorList>
    </citation>
    <scope>NUCLEOTIDE SEQUENCE [LARGE SCALE GENOMIC DNA]</scope>
    <source>
        <strain evidence="2">WS_10</strain>
    </source>
</reference>
<sequence>MRPAELESLLRRVRRGSVTPERAAREIAQAPLERLATATVDHQRGLRTGFPEVVFGQGKTPEDLVAIVSRLARRNPVVLATRVDERGRAALREAFPRAQIAERARAVVVANGGRPRRAVGRVLVVCAGTADLPVAEEALLTARAMGSRAELVADVGVAGLHRLLAHRHALRGARVVVVVAGLEGALPSVVGGLTDRPVIAVPTSVGYGAHFDGLAPLLAMLNSCAAGVTVVNVDNGFGAGYAAHLINSAGKRR</sequence>
<dbReference type="SUPFAM" id="SSF52255">
    <property type="entry name" value="N5-CAIR mutase (phosphoribosylaminoimidazole carboxylase, PurE)"/>
    <property type="match status" value="1"/>
</dbReference>
<dbReference type="PANTHER" id="PTHR43064">
    <property type="entry name" value="PHOSPHORIBOSYLAMINOIMIDAZOLE CARBOXYLASE-RELATED"/>
    <property type="match status" value="1"/>
</dbReference>
<dbReference type="PANTHER" id="PTHR43064:SF1">
    <property type="entry name" value="SLL1489 PROTEIN"/>
    <property type="match status" value="1"/>
</dbReference>
<gene>
    <name evidence="2" type="primary">larB</name>
    <name evidence="2" type="ORF">E6K80_04570</name>
</gene>
<name>A0A538U7D6_UNCEI</name>
<dbReference type="InterPro" id="IPR000031">
    <property type="entry name" value="PurE_dom"/>
</dbReference>
<feature type="domain" description="PurE" evidence="1">
    <location>
        <begin position="120"/>
        <end position="252"/>
    </location>
</feature>
<dbReference type="Pfam" id="PF00731">
    <property type="entry name" value="AIRC"/>
    <property type="match status" value="1"/>
</dbReference>
<dbReference type="GO" id="GO:0016787">
    <property type="term" value="F:hydrolase activity"/>
    <property type="evidence" value="ECO:0007669"/>
    <property type="project" value="InterPro"/>
</dbReference>
<dbReference type="InterPro" id="IPR039476">
    <property type="entry name" value="P2CMN_synthase_LarB"/>
</dbReference>
<dbReference type="Gene3D" id="3.40.50.1970">
    <property type="match status" value="1"/>
</dbReference>
<proteinExistence type="predicted"/>
<evidence type="ECO:0000313" key="2">
    <source>
        <dbReference type="EMBL" id="TMQ71788.1"/>
    </source>
</evidence>
<dbReference type="AlphaFoldDB" id="A0A538U7D6"/>
<evidence type="ECO:0000313" key="3">
    <source>
        <dbReference type="Proteomes" id="UP000319836"/>
    </source>
</evidence>
<evidence type="ECO:0000259" key="1">
    <source>
        <dbReference type="SMART" id="SM01001"/>
    </source>
</evidence>
<dbReference type="NCBIfam" id="NF033503">
    <property type="entry name" value="LarB"/>
    <property type="match status" value="1"/>
</dbReference>
<organism evidence="2 3">
    <name type="scientific">Eiseniibacteriota bacterium</name>
    <dbReference type="NCBI Taxonomy" id="2212470"/>
    <lineage>
        <taxon>Bacteria</taxon>
        <taxon>Candidatus Eiseniibacteriota</taxon>
    </lineage>
</organism>
<dbReference type="GO" id="GO:0006189">
    <property type="term" value="P:'de novo' IMP biosynthetic process"/>
    <property type="evidence" value="ECO:0007669"/>
    <property type="project" value="InterPro"/>
</dbReference>
<protein>
    <submittedName>
        <fullName evidence="2">Nickel pincer cofactor biosynthesis protein LarB</fullName>
    </submittedName>
</protein>
<dbReference type="Proteomes" id="UP000319836">
    <property type="component" value="Unassembled WGS sequence"/>
</dbReference>
<dbReference type="SMART" id="SM01001">
    <property type="entry name" value="AIRC"/>
    <property type="match status" value="1"/>
</dbReference>
<accession>A0A538U7D6</accession>
<dbReference type="EMBL" id="VBPA01000102">
    <property type="protein sequence ID" value="TMQ71788.1"/>
    <property type="molecule type" value="Genomic_DNA"/>
</dbReference>
<comment type="caution">
    <text evidence="2">The sequence shown here is derived from an EMBL/GenBank/DDBJ whole genome shotgun (WGS) entry which is preliminary data.</text>
</comment>